<keyword evidence="3" id="KW-0328">Glycosyltransferase</keyword>
<dbReference type="InterPro" id="IPR007235">
    <property type="entry name" value="Glyco_trans_28_C"/>
</dbReference>
<evidence type="ECO:0000256" key="6">
    <source>
        <dbReference type="SAM" id="MobiDB-lite"/>
    </source>
</evidence>
<dbReference type="GO" id="GO:0031969">
    <property type="term" value="C:chloroplast membrane"/>
    <property type="evidence" value="ECO:0007669"/>
    <property type="project" value="UniProtKB-SubCell"/>
</dbReference>
<dbReference type="OrthoDB" id="200404at2759"/>
<dbReference type="Proteomes" id="UP000198406">
    <property type="component" value="Unassembled WGS sequence"/>
</dbReference>
<name>A0A1Z5KF77_FISSO</name>
<comment type="similarity">
    <text evidence="1">Belongs to the glycosyltransferase 28 family.</text>
</comment>
<feature type="compositionally biased region" description="Acidic residues" evidence="6">
    <location>
        <begin position="401"/>
        <end position="418"/>
    </location>
</feature>
<dbReference type="InterPro" id="IPR009695">
    <property type="entry name" value="Diacylglyc_glucosyltr_N"/>
</dbReference>
<dbReference type="AlphaFoldDB" id="A0A1Z5KF77"/>
<comment type="caution">
    <text evidence="9">The sequence shown here is derived from an EMBL/GenBank/DDBJ whole genome shotgun (WGS) entry which is preliminary data.</text>
</comment>
<evidence type="ECO:0000313" key="9">
    <source>
        <dbReference type="EMBL" id="GAX24866.1"/>
    </source>
</evidence>
<evidence type="ECO:0000256" key="1">
    <source>
        <dbReference type="ARBA" id="ARBA00006962"/>
    </source>
</evidence>
<evidence type="ECO:0000256" key="2">
    <source>
        <dbReference type="ARBA" id="ARBA00012615"/>
    </source>
</evidence>
<evidence type="ECO:0000256" key="3">
    <source>
        <dbReference type="ARBA" id="ARBA00022676"/>
    </source>
</evidence>
<dbReference type="InterPro" id="IPR050519">
    <property type="entry name" value="Glycosyltransf_28_UgtP"/>
</dbReference>
<dbReference type="Gene3D" id="3.40.50.2000">
    <property type="entry name" value="Glycogen Phosphorylase B"/>
    <property type="match status" value="1"/>
</dbReference>
<dbReference type="Pfam" id="PF06925">
    <property type="entry name" value="MGDG_synth"/>
    <property type="match status" value="1"/>
</dbReference>
<evidence type="ECO:0000313" key="10">
    <source>
        <dbReference type="Proteomes" id="UP000198406"/>
    </source>
</evidence>
<feature type="domain" description="Diacylglycerol glucosyltransferase N-terminal" evidence="8">
    <location>
        <begin position="59"/>
        <end position="229"/>
    </location>
</feature>
<evidence type="ECO:0000259" key="7">
    <source>
        <dbReference type="Pfam" id="PF04101"/>
    </source>
</evidence>
<feature type="domain" description="Glycosyl transferase family 28 C-terminal" evidence="7">
    <location>
        <begin position="430"/>
        <end position="535"/>
    </location>
</feature>
<dbReference type="SUPFAM" id="SSF53756">
    <property type="entry name" value="UDP-Glycosyltransferase/glycogen phosphorylase"/>
    <property type="match status" value="2"/>
</dbReference>
<evidence type="ECO:0000256" key="5">
    <source>
        <dbReference type="ARBA" id="ARBA00046299"/>
    </source>
</evidence>
<organism evidence="9 10">
    <name type="scientific">Fistulifera solaris</name>
    <name type="common">Oleaginous diatom</name>
    <dbReference type="NCBI Taxonomy" id="1519565"/>
    <lineage>
        <taxon>Eukaryota</taxon>
        <taxon>Sar</taxon>
        <taxon>Stramenopiles</taxon>
        <taxon>Ochrophyta</taxon>
        <taxon>Bacillariophyta</taxon>
        <taxon>Bacillariophyceae</taxon>
        <taxon>Bacillariophycidae</taxon>
        <taxon>Naviculales</taxon>
        <taxon>Naviculaceae</taxon>
        <taxon>Fistulifera</taxon>
    </lineage>
</organism>
<evidence type="ECO:0000259" key="8">
    <source>
        <dbReference type="Pfam" id="PF06925"/>
    </source>
</evidence>
<dbReference type="PANTHER" id="PTHR43025:SF3">
    <property type="entry name" value="MONOGALACTOSYLDIACYLGLYCEROL SYNTHASE 1, CHLOROPLASTIC"/>
    <property type="match status" value="1"/>
</dbReference>
<gene>
    <name evidence="9" type="ORF">FisN_6Hh185</name>
</gene>
<accession>A0A1Z5KF77</accession>
<sequence length="563" mass="61089">MTAIEAIHSPRSRDISNHQQQNMAEICVEDSVKMDELLSSKQTRGLKILFLSSDTGGGHRASAESLAKQFQLLFPGSTYDLLDIVEKDGVPPYNSLVKGYKHLSAHPSQWKLVYNVSNSRAFEMLADAHLKLMCEKAVRKSIKSYNPDVVISVHPLMTNVPVLSCSKITKELGKKLPMFTVVTDLGSAHCLWFANGVDKMFVGSEQVKQLAMSRGKVPEEKIVLAGLPIRHDFAVQSENLGDRMSPEGKAYQQTVRQQLELPVIDKPTILVMGGGEGVGSLSHIVDAMYVELVTQGIDALIVVICGRNEKLRKDFAERDWKHVLNRWQAAKQRMGLTNRFLSMDVCGPQSVIPSPGCIETSGVTGSIRRMLSQGSLSLGGAYLTSLNGDIATTTDDKRDPVEEESGDVSESQGEEEAVPVEVNSNTSTENAGSVQVLGVGFVSNIAEYMVAADILVSKAGPGTISEAAALSLPIMLTSFLPGQEEGNVEYVVEGGFGAYCSDSDPMAIAEEVCMWLTDPTKLEQLSRSAKIKGVPYAARNIAQAIGDMTFDFLNESQKANHSS</sequence>
<dbReference type="GO" id="GO:0009247">
    <property type="term" value="P:glycolipid biosynthetic process"/>
    <property type="evidence" value="ECO:0007669"/>
    <property type="project" value="InterPro"/>
</dbReference>
<reference evidence="9 10" key="1">
    <citation type="journal article" date="2015" name="Plant Cell">
        <title>Oil accumulation by the oleaginous diatom Fistulifera solaris as revealed by the genome and transcriptome.</title>
        <authorList>
            <person name="Tanaka T."/>
            <person name="Maeda Y."/>
            <person name="Veluchamy A."/>
            <person name="Tanaka M."/>
            <person name="Abida H."/>
            <person name="Marechal E."/>
            <person name="Bowler C."/>
            <person name="Muto M."/>
            <person name="Sunaga Y."/>
            <person name="Tanaka M."/>
            <person name="Yoshino T."/>
            <person name="Taniguchi T."/>
            <person name="Fukuda Y."/>
            <person name="Nemoto M."/>
            <person name="Matsumoto M."/>
            <person name="Wong P.S."/>
            <person name="Aburatani S."/>
            <person name="Fujibuchi W."/>
        </authorList>
    </citation>
    <scope>NUCLEOTIDE SEQUENCE [LARGE SCALE GENOMIC DNA]</scope>
    <source>
        <strain evidence="9 10">JPCC DA0580</strain>
    </source>
</reference>
<dbReference type="Pfam" id="PF04101">
    <property type="entry name" value="Glyco_tran_28_C"/>
    <property type="match status" value="1"/>
</dbReference>
<dbReference type="PANTHER" id="PTHR43025">
    <property type="entry name" value="MONOGALACTOSYLDIACYLGLYCEROL SYNTHASE"/>
    <property type="match status" value="1"/>
</dbReference>
<protein>
    <recommendedName>
        <fullName evidence="2">monogalactosyldiacylglycerol synthase</fullName>
        <ecNumber evidence="2">2.4.1.46</ecNumber>
    </recommendedName>
</protein>
<keyword evidence="4" id="KW-0808">Transferase</keyword>
<dbReference type="InParanoid" id="A0A1Z5KF77"/>
<proteinExistence type="inferred from homology"/>
<dbReference type="GO" id="GO:0046509">
    <property type="term" value="F:1,2-diacylglycerol 3-beta-galactosyltransferase activity"/>
    <property type="evidence" value="ECO:0007669"/>
    <property type="project" value="UniProtKB-EC"/>
</dbReference>
<dbReference type="EMBL" id="BDSP01000217">
    <property type="protein sequence ID" value="GAX24866.1"/>
    <property type="molecule type" value="Genomic_DNA"/>
</dbReference>
<evidence type="ECO:0000256" key="4">
    <source>
        <dbReference type="ARBA" id="ARBA00022679"/>
    </source>
</evidence>
<keyword evidence="10" id="KW-1185">Reference proteome</keyword>
<feature type="region of interest" description="Disordered" evidence="6">
    <location>
        <begin position="391"/>
        <end position="426"/>
    </location>
</feature>
<comment type="subcellular location">
    <subcellularLocation>
        <location evidence="5">Plastid</location>
        <location evidence="5">Chloroplast membrane</location>
    </subcellularLocation>
</comment>
<dbReference type="EC" id="2.4.1.46" evidence="2"/>